<evidence type="ECO:0000313" key="3">
    <source>
        <dbReference type="Proteomes" id="UP000015530"/>
    </source>
</evidence>
<proteinExistence type="predicted"/>
<dbReference type="AlphaFoldDB" id="T0MDF6"/>
<dbReference type="OrthoDB" id="10258692at2759"/>
<dbReference type="HOGENOM" id="CLU_1970375_0_0_1"/>
<feature type="compositionally biased region" description="Basic and acidic residues" evidence="1">
    <location>
        <begin position="75"/>
        <end position="89"/>
    </location>
</feature>
<feature type="region of interest" description="Disordered" evidence="1">
    <location>
        <begin position="10"/>
        <end position="115"/>
    </location>
</feature>
<gene>
    <name evidence="2" type="ORF">CGLO_00691</name>
</gene>
<dbReference type="EMBL" id="AMYD01000163">
    <property type="protein sequence ID" value="EQB58985.1"/>
    <property type="molecule type" value="Genomic_DNA"/>
</dbReference>
<evidence type="ECO:0000313" key="2">
    <source>
        <dbReference type="EMBL" id="EQB58985.1"/>
    </source>
</evidence>
<reference evidence="3" key="1">
    <citation type="journal article" date="2013" name="Mol. Plant Microbe Interact.">
        <title>Global aspects of pacC regulation of pathogenicity genes in Colletotrichum gloeosporioides as revealed by transcriptome analysis.</title>
        <authorList>
            <person name="Alkan N."/>
            <person name="Meng X."/>
            <person name="Friedlander G."/>
            <person name="Reuveni E."/>
            <person name="Sukno S."/>
            <person name="Sherman A."/>
            <person name="Thon M."/>
            <person name="Fluhr R."/>
            <person name="Prusky D."/>
        </authorList>
    </citation>
    <scope>NUCLEOTIDE SEQUENCE [LARGE SCALE GENOMIC DNA]</scope>
    <source>
        <strain evidence="3">Cg-14</strain>
    </source>
</reference>
<dbReference type="Proteomes" id="UP000015530">
    <property type="component" value="Unassembled WGS sequence"/>
</dbReference>
<feature type="compositionally biased region" description="Basic and acidic residues" evidence="1">
    <location>
        <begin position="34"/>
        <end position="46"/>
    </location>
</feature>
<accession>T0MDF6</accession>
<dbReference type="STRING" id="1237896.T0MDF6"/>
<comment type="caution">
    <text evidence="2">The sequence shown here is derived from an EMBL/GenBank/DDBJ whole genome shotgun (WGS) entry which is preliminary data.</text>
</comment>
<organism evidence="2 3">
    <name type="scientific">Colletotrichum gloeosporioides (strain Cg-14)</name>
    <name type="common">Anthracnose fungus</name>
    <name type="synonym">Glomerella cingulata</name>
    <dbReference type="NCBI Taxonomy" id="1237896"/>
    <lineage>
        <taxon>Eukaryota</taxon>
        <taxon>Fungi</taxon>
        <taxon>Dikarya</taxon>
        <taxon>Ascomycota</taxon>
        <taxon>Pezizomycotina</taxon>
        <taxon>Sordariomycetes</taxon>
        <taxon>Hypocreomycetidae</taxon>
        <taxon>Glomerellales</taxon>
        <taxon>Glomerellaceae</taxon>
        <taxon>Colletotrichum</taxon>
        <taxon>Colletotrichum gloeosporioides species complex</taxon>
    </lineage>
</organism>
<sequence>MRGFEIFLEYSDGDRRRSSAEARSNNSAFQNNRDSFRDNLSREPPRGPKALLDPPSGPRGGGYAGEFSRGRGRGRGRDAMDLTEMREVASENAIETGEIGKATEEGRVRQAEADHRRSEIFETEILH</sequence>
<protein>
    <submittedName>
        <fullName evidence="2">Uncharacterized protein</fullName>
    </submittedName>
</protein>
<name>T0MDF6_COLGC</name>
<evidence type="ECO:0000256" key="1">
    <source>
        <dbReference type="SAM" id="MobiDB-lite"/>
    </source>
</evidence>
<feature type="compositionally biased region" description="Basic and acidic residues" evidence="1">
    <location>
        <begin position="101"/>
        <end position="115"/>
    </location>
</feature>